<reference evidence="1" key="2">
    <citation type="submission" date="2022-01" db="EMBL/GenBank/DDBJ databases">
        <authorList>
            <person name="Yamashiro T."/>
            <person name="Shiraishi A."/>
            <person name="Satake H."/>
            <person name="Nakayama K."/>
        </authorList>
    </citation>
    <scope>NUCLEOTIDE SEQUENCE</scope>
</reference>
<sequence>MFTYTLAQYVAHKTNVAQQFTAQMHYRLPHPGQSILGPSPAIYTSQPTTLLSALITMPLQDLTWNMDTARAIFVQLPSRQLLPLLFSRQVLPRGINA</sequence>
<organism evidence="1 2">
    <name type="scientific">Tanacetum coccineum</name>
    <dbReference type="NCBI Taxonomy" id="301880"/>
    <lineage>
        <taxon>Eukaryota</taxon>
        <taxon>Viridiplantae</taxon>
        <taxon>Streptophyta</taxon>
        <taxon>Embryophyta</taxon>
        <taxon>Tracheophyta</taxon>
        <taxon>Spermatophyta</taxon>
        <taxon>Magnoliopsida</taxon>
        <taxon>eudicotyledons</taxon>
        <taxon>Gunneridae</taxon>
        <taxon>Pentapetalae</taxon>
        <taxon>asterids</taxon>
        <taxon>campanulids</taxon>
        <taxon>Asterales</taxon>
        <taxon>Asteraceae</taxon>
        <taxon>Asteroideae</taxon>
        <taxon>Anthemideae</taxon>
        <taxon>Anthemidinae</taxon>
        <taxon>Tanacetum</taxon>
    </lineage>
</organism>
<dbReference type="Proteomes" id="UP001151760">
    <property type="component" value="Unassembled WGS sequence"/>
</dbReference>
<name>A0ABQ5GUE5_9ASTR</name>
<evidence type="ECO:0000313" key="1">
    <source>
        <dbReference type="EMBL" id="GJT79276.1"/>
    </source>
</evidence>
<comment type="caution">
    <text evidence="1">The sequence shown here is derived from an EMBL/GenBank/DDBJ whole genome shotgun (WGS) entry which is preliminary data.</text>
</comment>
<accession>A0ABQ5GUE5</accession>
<protein>
    <submittedName>
        <fullName evidence="1">Uncharacterized protein</fullName>
    </submittedName>
</protein>
<keyword evidence="2" id="KW-1185">Reference proteome</keyword>
<evidence type="ECO:0000313" key="2">
    <source>
        <dbReference type="Proteomes" id="UP001151760"/>
    </source>
</evidence>
<dbReference type="EMBL" id="BQNB010018883">
    <property type="protein sequence ID" value="GJT79276.1"/>
    <property type="molecule type" value="Genomic_DNA"/>
</dbReference>
<reference evidence="1" key="1">
    <citation type="journal article" date="2022" name="Int. J. Mol. Sci.">
        <title>Draft Genome of Tanacetum Coccineum: Genomic Comparison of Closely Related Tanacetum-Family Plants.</title>
        <authorList>
            <person name="Yamashiro T."/>
            <person name="Shiraishi A."/>
            <person name="Nakayama K."/>
            <person name="Satake H."/>
        </authorList>
    </citation>
    <scope>NUCLEOTIDE SEQUENCE</scope>
</reference>
<gene>
    <name evidence="1" type="ORF">Tco_1053618</name>
</gene>
<proteinExistence type="predicted"/>